<keyword evidence="14" id="KW-1185">Reference proteome</keyword>
<evidence type="ECO:0000256" key="6">
    <source>
        <dbReference type="ARBA" id="ARBA00022741"/>
    </source>
</evidence>
<dbReference type="Gene3D" id="1.10.510.10">
    <property type="entry name" value="Transferase(Phosphotransferase) domain 1"/>
    <property type="match status" value="1"/>
</dbReference>
<keyword evidence="5" id="KW-0479">Metal-binding</keyword>
<dbReference type="Pfam" id="PF01163">
    <property type="entry name" value="RIO1"/>
    <property type="match status" value="1"/>
</dbReference>
<dbReference type="InterPro" id="IPR051272">
    <property type="entry name" value="RIO-type_Ser/Thr_kinase"/>
</dbReference>
<dbReference type="SMART" id="SM00090">
    <property type="entry name" value="RIO"/>
    <property type="match status" value="1"/>
</dbReference>
<proteinExistence type="inferred from homology"/>
<dbReference type="SUPFAM" id="SSF56112">
    <property type="entry name" value="Protein kinase-like (PK-like)"/>
    <property type="match status" value="1"/>
</dbReference>
<evidence type="ECO:0000313" key="13">
    <source>
        <dbReference type="EMBL" id="AZI43881.1"/>
    </source>
</evidence>
<dbReference type="Gene3D" id="3.30.200.20">
    <property type="entry name" value="Phosphorylase Kinase, domain 1"/>
    <property type="match status" value="1"/>
</dbReference>
<evidence type="ECO:0000256" key="8">
    <source>
        <dbReference type="ARBA" id="ARBA00022840"/>
    </source>
</evidence>
<dbReference type="InterPro" id="IPR011009">
    <property type="entry name" value="Kinase-like_dom_sf"/>
</dbReference>
<dbReference type="KEGG" id="dph:EHF33_08965"/>
<evidence type="ECO:0000256" key="1">
    <source>
        <dbReference type="ARBA" id="ARBA00009196"/>
    </source>
</evidence>
<evidence type="ECO:0000256" key="5">
    <source>
        <dbReference type="ARBA" id="ARBA00022723"/>
    </source>
</evidence>
<keyword evidence="9" id="KW-0460">Magnesium</keyword>
<evidence type="ECO:0000256" key="10">
    <source>
        <dbReference type="ARBA" id="ARBA00047899"/>
    </source>
</evidence>
<dbReference type="AlphaFoldDB" id="A0A3G8YQE2"/>
<feature type="domain" description="RIO kinase" evidence="12">
    <location>
        <begin position="1"/>
        <end position="242"/>
    </location>
</feature>
<reference evidence="13 14" key="1">
    <citation type="submission" date="2018-11" db="EMBL/GenBank/DDBJ databases">
        <title>Deinococcus shelandsis sp. nov., isolated from South Shetland Islands soil of Antarctica.</title>
        <authorList>
            <person name="Tian J."/>
        </authorList>
    </citation>
    <scope>NUCLEOTIDE SEQUENCE [LARGE SCALE GENOMIC DNA]</scope>
    <source>
        <strain evidence="13 14">S14-83T</strain>
    </source>
</reference>
<dbReference type="EMBL" id="CP034183">
    <property type="protein sequence ID" value="AZI43881.1"/>
    <property type="molecule type" value="Genomic_DNA"/>
</dbReference>
<dbReference type="GO" id="GO:0046872">
    <property type="term" value="F:metal ion binding"/>
    <property type="evidence" value="ECO:0007669"/>
    <property type="project" value="UniProtKB-KW"/>
</dbReference>
<dbReference type="GO" id="GO:0004674">
    <property type="term" value="F:protein serine/threonine kinase activity"/>
    <property type="evidence" value="ECO:0007669"/>
    <property type="project" value="UniProtKB-KW"/>
</dbReference>
<gene>
    <name evidence="13" type="ORF">EHF33_08965</name>
</gene>
<keyword evidence="8" id="KW-0067">ATP-binding</keyword>
<dbReference type="OrthoDB" id="9795258at2"/>
<evidence type="ECO:0000259" key="12">
    <source>
        <dbReference type="SMART" id="SM00090"/>
    </source>
</evidence>
<protein>
    <recommendedName>
        <fullName evidence="2">non-specific serine/threonine protein kinase</fullName>
        <ecNumber evidence="2">2.7.11.1</ecNumber>
    </recommendedName>
</protein>
<dbReference type="Proteomes" id="UP000276417">
    <property type="component" value="Chromosome 1"/>
</dbReference>
<evidence type="ECO:0000256" key="4">
    <source>
        <dbReference type="ARBA" id="ARBA00022679"/>
    </source>
</evidence>
<evidence type="ECO:0000256" key="2">
    <source>
        <dbReference type="ARBA" id="ARBA00012513"/>
    </source>
</evidence>
<comment type="similarity">
    <text evidence="1">Belongs to the protein kinase superfamily. RIO-type Ser/Thr kinase family.</text>
</comment>
<dbReference type="InterPro" id="IPR000687">
    <property type="entry name" value="RIO_kinase"/>
</dbReference>
<keyword evidence="7 13" id="KW-0418">Kinase</keyword>
<dbReference type="InterPro" id="IPR018934">
    <property type="entry name" value="RIO_dom"/>
</dbReference>
<name>A0A3G8YQE2_9DEIO</name>
<evidence type="ECO:0000256" key="11">
    <source>
        <dbReference type="ARBA" id="ARBA00048679"/>
    </source>
</evidence>
<evidence type="ECO:0000256" key="9">
    <source>
        <dbReference type="ARBA" id="ARBA00022842"/>
    </source>
</evidence>
<dbReference type="GO" id="GO:0005524">
    <property type="term" value="F:ATP binding"/>
    <property type="evidence" value="ECO:0007669"/>
    <property type="project" value="UniProtKB-KW"/>
</dbReference>
<keyword evidence="3" id="KW-0723">Serine/threonine-protein kinase</keyword>
<evidence type="ECO:0000256" key="3">
    <source>
        <dbReference type="ARBA" id="ARBA00022527"/>
    </source>
</evidence>
<organism evidence="13 14">
    <name type="scientific">Deinococcus psychrotolerans</name>
    <dbReference type="NCBI Taxonomy" id="2489213"/>
    <lineage>
        <taxon>Bacteria</taxon>
        <taxon>Thermotogati</taxon>
        <taxon>Deinococcota</taxon>
        <taxon>Deinococci</taxon>
        <taxon>Deinococcales</taxon>
        <taxon>Deinococcaceae</taxon>
        <taxon>Deinococcus</taxon>
    </lineage>
</organism>
<accession>A0A3G8YQE2</accession>
<keyword evidence="6" id="KW-0547">Nucleotide-binding</keyword>
<evidence type="ECO:0000256" key="7">
    <source>
        <dbReference type="ARBA" id="ARBA00022777"/>
    </source>
</evidence>
<sequence length="256" mass="28375">MSTDADAKDPVLTQLEELGLITEVLAEIKSGKEATVYLAENDDGLLALKIYRDVAARSFKNTGDYGVGLASTSDAVSKAIAKRGSKGAAALQDLWVASEYMVLWQLWQAGLNVPEPLIGPEAFDYVQTSPAVLMRFIGDEDRPAPRLSDIRLTPEEAQVAWQQALEGMARLLKLGLVHGDYSTYNLLWWEGSVMMIDFPQVSDQTNPHFQSLLKRDAESLAQSFKRLGIREDAESTLREVQRLARTLPDKPRLTLP</sequence>
<evidence type="ECO:0000313" key="14">
    <source>
        <dbReference type="Proteomes" id="UP000276417"/>
    </source>
</evidence>
<comment type="catalytic activity">
    <reaction evidence="10">
        <text>L-threonyl-[protein] + ATP = O-phospho-L-threonyl-[protein] + ADP + H(+)</text>
        <dbReference type="Rhea" id="RHEA:46608"/>
        <dbReference type="Rhea" id="RHEA-COMP:11060"/>
        <dbReference type="Rhea" id="RHEA-COMP:11605"/>
        <dbReference type="ChEBI" id="CHEBI:15378"/>
        <dbReference type="ChEBI" id="CHEBI:30013"/>
        <dbReference type="ChEBI" id="CHEBI:30616"/>
        <dbReference type="ChEBI" id="CHEBI:61977"/>
        <dbReference type="ChEBI" id="CHEBI:456216"/>
        <dbReference type="EC" id="2.7.11.1"/>
    </reaction>
</comment>
<dbReference type="EC" id="2.7.11.1" evidence="2"/>
<comment type="catalytic activity">
    <reaction evidence="11">
        <text>L-seryl-[protein] + ATP = O-phospho-L-seryl-[protein] + ADP + H(+)</text>
        <dbReference type="Rhea" id="RHEA:17989"/>
        <dbReference type="Rhea" id="RHEA-COMP:9863"/>
        <dbReference type="Rhea" id="RHEA-COMP:11604"/>
        <dbReference type="ChEBI" id="CHEBI:15378"/>
        <dbReference type="ChEBI" id="CHEBI:29999"/>
        <dbReference type="ChEBI" id="CHEBI:30616"/>
        <dbReference type="ChEBI" id="CHEBI:83421"/>
        <dbReference type="ChEBI" id="CHEBI:456216"/>
        <dbReference type="EC" id="2.7.11.1"/>
    </reaction>
</comment>
<keyword evidence="4" id="KW-0808">Transferase</keyword>
<dbReference type="PANTHER" id="PTHR45723">
    <property type="entry name" value="SERINE/THREONINE-PROTEIN KINASE RIO1"/>
    <property type="match status" value="1"/>
</dbReference>